<dbReference type="SUPFAM" id="SSF75005">
    <property type="entry name" value="Arabinanase/levansucrase/invertase"/>
    <property type="match status" value="1"/>
</dbReference>
<evidence type="ECO:0000313" key="4">
    <source>
        <dbReference type="EMBL" id="RKR15449.1"/>
    </source>
</evidence>
<accession>A0A495EFJ7</accession>
<gene>
    <name evidence="4" type="ORF">C8D78_2969</name>
</gene>
<reference evidence="4 5" key="1">
    <citation type="submission" date="2018-10" db="EMBL/GenBank/DDBJ databases">
        <title>Genomic Encyclopedia of Type Strains, Phase IV (KMG-IV): sequencing the most valuable type-strain genomes for metagenomic binning, comparative biology and taxonomic classification.</title>
        <authorList>
            <person name="Goeker M."/>
        </authorList>
    </citation>
    <scope>NUCLEOTIDE SEQUENCE [LARGE SCALE GENOMIC DNA]</scope>
    <source>
        <strain evidence="4 5">DSM 25586</strain>
    </source>
</reference>
<keyword evidence="1" id="KW-0328">Glycosyltransferase</keyword>
<dbReference type="Proteomes" id="UP000276055">
    <property type="component" value="Unassembled WGS sequence"/>
</dbReference>
<dbReference type="EMBL" id="RBIR01000007">
    <property type="protein sequence ID" value="RKR15449.1"/>
    <property type="molecule type" value="Genomic_DNA"/>
</dbReference>
<name>A0A495EFJ7_9MICC</name>
<dbReference type="PANTHER" id="PTHR34106">
    <property type="entry name" value="GLYCOSIDASE"/>
    <property type="match status" value="1"/>
</dbReference>
<organism evidence="4 5">
    <name type="scientific">Arthrobacter oryzae</name>
    <dbReference type="NCBI Taxonomy" id="409290"/>
    <lineage>
        <taxon>Bacteria</taxon>
        <taxon>Bacillati</taxon>
        <taxon>Actinomycetota</taxon>
        <taxon>Actinomycetes</taxon>
        <taxon>Micrococcales</taxon>
        <taxon>Micrococcaceae</taxon>
        <taxon>Arthrobacter</taxon>
    </lineage>
</organism>
<sequence>MHFKDRKIVPMQKITTQALLESYEGALTFSNPLTDTISTEQFSAEYAERPEWAVGPFRKDDSLSFRQVQDWEDPTGIGWTADSIFNPSLMERDGKLYLFYRASPRKESVSSRIGVAVFDPENGWQDNPANPVIYPTLDNEILGCEDPKVYQADGRYYMFYNGIWTIDHSDGQSGQNADAYPLGDVGCDINLAVSDDLVHWEKLGLAVPHEVSRFWAKGAVIPRNAQGEAVKIDGHYLMYLSEGCGGTTHVGRSSDMVEWTFEPQDYLDLGQLGGSLHEVACAIVSDDERNELVLDFFYADANGDFAAAQALYDISQPFTQKAINEGGSLAWGGLLKFGGSWVFAQGWDAPKGSREMYFYRADHS</sequence>
<dbReference type="InterPro" id="IPR023296">
    <property type="entry name" value="Glyco_hydro_beta-prop_sf"/>
</dbReference>
<dbReference type="PANTHER" id="PTHR34106:SF5">
    <property type="entry name" value="GLYCOSIDASE"/>
    <property type="match status" value="1"/>
</dbReference>
<comment type="similarity">
    <text evidence="3">Belongs to the glycosyl hydrolase 130 family.</text>
</comment>
<dbReference type="GO" id="GO:0016757">
    <property type="term" value="F:glycosyltransferase activity"/>
    <property type="evidence" value="ECO:0007669"/>
    <property type="project" value="UniProtKB-KW"/>
</dbReference>
<dbReference type="Gene3D" id="2.115.10.20">
    <property type="entry name" value="Glycosyl hydrolase domain, family 43"/>
    <property type="match status" value="1"/>
</dbReference>
<proteinExistence type="inferred from homology"/>
<dbReference type="Pfam" id="PF04041">
    <property type="entry name" value="Glyco_hydro_130"/>
    <property type="match status" value="1"/>
</dbReference>
<dbReference type="InterPro" id="IPR007184">
    <property type="entry name" value="Mannoside_phosphorylase"/>
</dbReference>
<evidence type="ECO:0000256" key="1">
    <source>
        <dbReference type="ARBA" id="ARBA00022676"/>
    </source>
</evidence>
<evidence type="ECO:0000256" key="2">
    <source>
        <dbReference type="ARBA" id="ARBA00022679"/>
    </source>
</evidence>
<keyword evidence="2" id="KW-0808">Transferase</keyword>
<dbReference type="AlphaFoldDB" id="A0A495EFJ7"/>
<evidence type="ECO:0000313" key="5">
    <source>
        <dbReference type="Proteomes" id="UP000276055"/>
    </source>
</evidence>
<evidence type="ECO:0000256" key="3">
    <source>
        <dbReference type="ARBA" id="ARBA00024356"/>
    </source>
</evidence>
<comment type="caution">
    <text evidence="4">The sequence shown here is derived from an EMBL/GenBank/DDBJ whole genome shotgun (WGS) entry which is preliminary data.</text>
</comment>
<protein>
    <submittedName>
        <fullName evidence="4">Uncharacterized protein DUF377</fullName>
    </submittedName>
</protein>